<dbReference type="PROSITE" id="PS50082">
    <property type="entry name" value="WD_REPEATS_2"/>
    <property type="match status" value="13"/>
</dbReference>
<feature type="repeat" description="WD" evidence="3">
    <location>
        <begin position="642"/>
        <end position="673"/>
    </location>
</feature>
<feature type="repeat" description="WD" evidence="3">
    <location>
        <begin position="724"/>
        <end position="756"/>
    </location>
</feature>
<organism evidence="4 5">
    <name type="scientific">Planktothrix paucivesiculata PCC 9631</name>
    <dbReference type="NCBI Taxonomy" id="671071"/>
    <lineage>
        <taxon>Bacteria</taxon>
        <taxon>Bacillati</taxon>
        <taxon>Cyanobacteriota</taxon>
        <taxon>Cyanophyceae</taxon>
        <taxon>Oscillatoriophycideae</taxon>
        <taxon>Oscillatoriales</taxon>
        <taxon>Microcoleaceae</taxon>
        <taxon>Planktothrix</taxon>
    </lineage>
</organism>
<evidence type="ECO:0000256" key="3">
    <source>
        <dbReference type="PROSITE-ProRule" id="PRU00221"/>
    </source>
</evidence>
<dbReference type="PRINTS" id="PR00320">
    <property type="entry name" value="GPROTEINBRPT"/>
</dbReference>
<feature type="repeat" description="WD" evidence="3">
    <location>
        <begin position="811"/>
        <end position="841"/>
    </location>
</feature>
<feature type="repeat" description="WD" evidence="3">
    <location>
        <begin position="852"/>
        <end position="883"/>
    </location>
</feature>
<dbReference type="InterPro" id="IPR015943">
    <property type="entry name" value="WD40/YVTN_repeat-like_dom_sf"/>
</dbReference>
<dbReference type="RefSeq" id="WP_083624606.1">
    <property type="nucleotide sequence ID" value="NZ_LR735029.1"/>
</dbReference>
<dbReference type="PROSITE" id="PS00678">
    <property type="entry name" value="WD_REPEATS_1"/>
    <property type="match status" value="1"/>
</dbReference>
<feature type="repeat" description="WD" evidence="3">
    <location>
        <begin position="601"/>
        <end position="633"/>
    </location>
</feature>
<dbReference type="Proteomes" id="UP000182190">
    <property type="component" value="Unassembled WGS sequence"/>
</dbReference>
<dbReference type="CDD" id="cd00200">
    <property type="entry name" value="WD40"/>
    <property type="match status" value="2"/>
</dbReference>
<dbReference type="SUPFAM" id="SSF52540">
    <property type="entry name" value="P-loop containing nucleoside triphosphate hydrolases"/>
    <property type="match status" value="1"/>
</dbReference>
<dbReference type="InterPro" id="IPR019775">
    <property type="entry name" value="WD40_repeat_CS"/>
</dbReference>
<protein>
    <submittedName>
        <fullName evidence="4">WD-40 repeat-containing protein</fullName>
    </submittedName>
</protein>
<dbReference type="PROSITE" id="PS50294">
    <property type="entry name" value="WD_REPEATS_REGION"/>
    <property type="match status" value="13"/>
</dbReference>
<proteinExistence type="predicted"/>
<dbReference type="SMART" id="SM00320">
    <property type="entry name" value="WD40"/>
    <property type="match status" value="14"/>
</dbReference>
<feature type="repeat" description="WD" evidence="3">
    <location>
        <begin position="1022"/>
        <end position="1053"/>
    </location>
</feature>
<feature type="repeat" description="WD" evidence="3">
    <location>
        <begin position="1068"/>
        <end position="1102"/>
    </location>
</feature>
<comment type="caution">
    <text evidence="4">The sequence shown here is derived from an EMBL/GenBank/DDBJ whole genome shotgun (WGS) entry which is preliminary data.</text>
</comment>
<dbReference type="OrthoDB" id="434800at2"/>
<reference evidence="4" key="1">
    <citation type="submission" date="2019-10" db="EMBL/GenBank/DDBJ databases">
        <authorList>
            <consortium name="Genoscope - CEA"/>
            <person name="William W."/>
        </authorList>
    </citation>
    <scope>NUCLEOTIDE SEQUENCE [LARGE SCALE GENOMIC DNA]</scope>
    <source>
        <strain evidence="4">BBR_PRJEB10994</strain>
    </source>
</reference>
<feature type="repeat" description="WD" evidence="3">
    <location>
        <begin position="981"/>
        <end position="1015"/>
    </location>
</feature>
<dbReference type="Pfam" id="PF00400">
    <property type="entry name" value="WD40"/>
    <property type="match status" value="13"/>
</dbReference>
<dbReference type="EMBL" id="CZCS02000014">
    <property type="protein sequence ID" value="VXD14958.1"/>
    <property type="molecule type" value="Genomic_DNA"/>
</dbReference>
<evidence type="ECO:0000256" key="1">
    <source>
        <dbReference type="ARBA" id="ARBA00022574"/>
    </source>
</evidence>
<dbReference type="PANTHER" id="PTHR19848">
    <property type="entry name" value="WD40 REPEAT PROTEIN"/>
    <property type="match status" value="1"/>
</dbReference>
<accession>A0A7Z9DZD6</accession>
<feature type="repeat" description="WD" evidence="3">
    <location>
        <begin position="560"/>
        <end position="592"/>
    </location>
</feature>
<keyword evidence="1 3" id="KW-0853">WD repeat</keyword>
<dbReference type="Pfam" id="PF14516">
    <property type="entry name" value="AAA_35"/>
    <property type="match status" value="1"/>
</dbReference>
<dbReference type="Gene3D" id="2.130.10.10">
    <property type="entry name" value="YVTN repeat-like/Quinoprotein amine dehydrogenase"/>
    <property type="match status" value="4"/>
</dbReference>
<dbReference type="AlphaFoldDB" id="A0A7Z9DZD6"/>
<dbReference type="InterPro" id="IPR020472">
    <property type="entry name" value="WD40_PAC1"/>
</dbReference>
<keyword evidence="5" id="KW-1185">Reference proteome</keyword>
<dbReference type="SUPFAM" id="SSF50978">
    <property type="entry name" value="WD40 repeat-like"/>
    <property type="match status" value="2"/>
</dbReference>
<feature type="repeat" description="WD" evidence="3">
    <location>
        <begin position="940"/>
        <end position="974"/>
    </location>
</feature>
<feature type="repeat" description="WD" evidence="3">
    <location>
        <begin position="1109"/>
        <end position="1143"/>
    </location>
</feature>
<feature type="repeat" description="WD" evidence="3">
    <location>
        <begin position="893"/>
        <end position="925"/>
    </location>
</feature>
<keyword evidence="2" id="KW-0677">Repeat</keyword>
<dbReference type="InterPro" id="IPR001680">
    <property type="entry name" value="WD40_rpt"/>
</dbReference>
<dbReference type="InterPro" id="IPR027417">
    <property type="entry name" value="P-loop_NTPase"/>
</dbReference>
<dbReference type="InterPro" id="IPR036322">
    <property type="entry name" value="WD40_repeat_dom_sf"/>
</dbReference>
<evidence type="ECO:0000256" key="2">
    <source>
        <dbReference type="ARBA" id="ARBA00022737"/>
    </source>
</evidence>
<gene>
    <name evidence="4" type="ORF">PL9631_1100010</name>
</gene>
<name>A0A7Z9DZD6_9CYAN</name>
<evidence type="ECO:0000313" key="5">
    <source>
        <dbReference type="Proteomes" id="UP000182190"/>
    </source>
</evidence>
<feature type="repeat" description="WD" evidence="3">
    <location>
        <begin position="683"/>
        <end position="714"/>
    </location>
</feature>
<sequence>MINSAYQIGGSLAQDAPTYVVRKADSDLYEQLQQGHFCYVLNSRQMGKSSLLVKTRYRLQQEGFQCATLDMTRIGSEMVTEQQWYKGIVTELWRGFNLLGKFNLKNWWKDEEDISVIQRLSNFIEDILLVEFPDKKLIIFVDEIDSILSLNFKVDDFFALVRFCYNQRAINPEYNRISFALFGVATPSALISDRSRTPFNIGKAIELDGFTINEVQPLINGLEAKITNAKAIMGEIISWTGGQPFLTQKLCQLVLNSTKETIHEILTIPPGTEGFWVESLVRSQIIYKWESQDEPEHLRTIRNRIQNNPYHIGRILGIYQDILKKLEVLTDDSNEQSELILSGLVIKKTGFLQVKNRIYQEVFDLDWVNQQLSNLRPYSQAFDAWVESSQKDTSRLLRGQALKEAKNWSSDRSISDLDYQFLAKSEELDRREVQQALEAARMQEVEARLTQEKRTAKLQRFLLISVSSALVIAIVLSGISWFQYHQARVNENQAKTNEVKALNQSAESLFALNQRFEALIQSMKAYRQLQTLSDVDTKTHQNVKLTLQKTVYGIQEYNQLLGHTSIIHAVKFSPKGDLIASGSQDKTIKLWKPDGSLWKTLTGHQDGIVNVAFSPRQPLLASASYDKTIKLWNTNDLLVNTLTGHRDAVIAVSFSPTEDKLVSSSFDQTIKLWTTEGKLLKTIAAHPNKIKTVVFSPDGQRFASGSADNTVKIWTSDGTLLKTLTGHQAEIMSVAWSPDGQTLASASRDKTIKLWSREGELIHTFGPFEDEVWGVTFSRKGKLLAAAIRNQQIQLWRKDPTTSSYNPYKILRQHQAEVSDVAFSPDGQTVASASWDKTVKLSKTQYSLVMPFMGHQDTVWGIAFSPDGQTIASSSLDKTIKLWTKKGRLLQTLTGHEWRVNQVEFSSDGHWLASTSDDGTIKLWKKTDQGLFSPHPNKTPLRHMWGVWGVKFTPDNQSIVSGSWDKTVKIWGIDGKLRQTFSGHRGQVWSIAIQPEGEWIASSSDDNTIKLWKFNGQLLQTLTGHQDGIWGLALSPDGQILASASRDETIKLWRWSPRIKSFIYENTLKGHTANVMAVAFSPDQKLLASASQDKTIKLWKLDGTLIKSLNGHNGEVYNVKFSPDSQTLASVSEDKTVLLWNLDQVLNLNEFAYACDWIKDYLKTNSEISSEDRILCQ</sequence>
<dbReference type="PANTHER" id="PTHR19848:SF8">
    <property type="entry name" value="F-BOX AND WD REPEAT DOMAIN CONTAINING 7"/>
    <property type="match status" value="1"/>
</dbReference>
<dbReference type="Gene3D" id="3.40.50.300">
    <property type="entry name" value="P-loop containing nucleotide triphosphate hydrolases"/>
    <property type="match status" value="1"/>
</dbReference>
<evidence type="ECO:0000313" key="4">
    <source>
        <dbReference type="EMBL" id="VXD14958.1"/>
    </source>
</evidence>